<dbReference type="InterPro" id="IPR020472">
    <property type="entry name" value="WD40_PAC1"/>
</dbReference>
<proteinExistence type="predicted"/>
<dbReference type="STRING" id="326474.AWB65_06788"/>
<sequence length="192" mass="21334">MGREQRQAITRSVQIIGEPTGSPLNAGSIVSVSFSPDGRRIVYRGSDYSARLWDAATRKSKLQYASSSQVFSVTFSPDGRYIVSGNSSGTLSLWDGTTVERLRSDLEAHTQSVLSVAFTPDSSRILSGSEDRTLRLWDVATGQPIGPPRKGSLRLWPAPSSWAYELCAKLSRNMSRQQWREWASPEIEYKCQ</sequence>
<feature type="repeat" description="WD" evidence="3">
    <location>
        <begin position="63"/>
        <end position="104"/>
    </location>
</feature>
<accession>A0A158JKB3</accession>
<dbReference type="PROSITE" id="PS50294">
    <property type="entry name" value="WD_REPEATS_REGION"/>
    <property type="match status" value="2"/>
</dbReference>
<dbReference type="PROSITE" id="PS50082">
    <property type="entry name" value="WD_REPEATS_2"/>
    <property type="match status" value="3"/>
</dbReference>
<evidence type="ECO:0000256" key="1">
    <source>
        <dbReference type="ARBA" id="ARBA00022574"/>
    </source>
</evidence>
<dbReference type="InterPro" id="IPR019775">
    <property type="entry name" value="WD40_repeat_CS"/>
</dbReference>
<dbReference type="SUPFAM" id="SSF50998">
    <property type="entry name" value="Quinoprotein alcohol dehydrogenase-like"/>
    <property type="match status" value="1"/>
</dbReference>
<evidence type="ECO:0000256" key="3">
    <source>
        <dbReference type="PROSITE-ProRule" id="PRU00221"/>
    </source>
</evidence>
<organism evidence="4 5">
    <name type="scientific">Caballeronia humi</name>
    <dbReference type="NCBI Taxonomy" id="326474"/>
    <lineage>
        <taxon>Bacteria</taxon>
        <taxon>Pseudomonadati</taxon>
        <taxon>Pseudomonadota</taxon>
        <taxon>Betaproteobacteria</taxon>
        <taxon>Burkholderiales</taxon>
        <taxon>Burkholderiaceae</taxon>
        <taxon>Caballeronia</taxon>
    </lineage>
</organism>
<gene>
    <name evidence="4" type="ORF">AWB65_06788</name>
</gene>
<dbReference type="AlphaFoldDB" id="A0A158JKB3"/>
<name>A0A158JKB3_9BURK</name>
<evidence type="ECO:0000313" key="5">
    <source>
        <dbReference type="Proteomes" id="UP000054977"/>
    </source>
</evidence>
<dbReference type="PRINTS" id="PR00320">
    <property type="entry name" value="GPROTEINBRPT"/>
</dbReference>
<reference evidence="4" key="1">
    <citation type="submission" date="2016-01" db="EMBL/GenBank/DDBJ databases">
        <authorList>
            <person name="Peeters C."/>
        </authorList>
    </citation>
    <scope>NUCLEOTIDE SEQUENCE [LARGE SCALE GENOMIC DNA]</scope>
    <source>
        <strain evidence="4">LMG 22934</strain>
    </source>
</reference>
<keyword evidence="5" id="KW-1185">Reference proteome</keyword>
<dbReference type="Proteomes" id="UP000054977">
    <property type="component" value="Unassembled WGS sequence"/>
</dbReference>
<dbReference type="InterPro" id="IPR011047">
    <property type="entry name" value="Quinoprotein_ADH-like_sf"/>
</dbReference>
<dbReference type="InterPro" id="IPR001680">
    <property type="entry name" value="WD40_rpt"/>
</dbReference>
<dbReference type="Pfam" id="PF00400">
    <property type="entry name" value="WD40"/>
    <property type="match status" value="3"/>
</dbReference>
<keyword evidence="1 3" id="KW-0853">WD repeat</keyword>
<evidence type="ECO:0000313" key="4">
    <source>
        <dbReference type="EMBL" id="SAL69075.1"/>
    </source>
</evidence>
<comment type="caution">
    <text evidence="4">The sequence shown here is derived from an EMBL/GenBank/DDBJ whole genome shotgun (WGS) entry which is preliminary data.</text>
</comment>
<dbReference type="PROSITE" id="PS00678">
    <property type="entry name" value="WD_REPEATS_1"/>
    <property type="match status" value="1"/>
</dbReference>
<dbReference type="SMART" id="SM00320">
    <property type="entry name" value="WD40"/>
    <property type="match status" value="3"/>
</dbReference>
<evidence type="ECO:0000256" key="2">
    <source>
        <dbReference type="ARBA" id="ARBA00022737"/>
    </source>
</evidence>
<dbReference type="PANTHER" id="PTHR19848">
    <property type="entry name" value="WD40 REPEAT PROTEIN"/>
    <property type="match status" value="1"/>
</dbReference>
<dbReference type="PANTHER" id="PTHR19848:SF8">
    <property type="entry name" value="F-BOX AND WD REPEAT DOMAIN CONTAINING 7"/>
    <property type="match status" value="1"/>
</dbReference>
<dbReference type="Gene3D" id="2.130.10.10">
    <property type="entry name" value="YVTN repeat-like/Quinoprotein amine dehydrogenase"/>
    <property type="match status" value="1"/>
</dbReference>
<keyword evidence="2" id="KW-0677">Repeat</keyword>
<dbReference type="EMBL" id="FCNW02000125">
    <property type="protein sequence ID" value="SAL69075.1"/>
    <property type="molecule type" value="Genomic_DNA"/>
</dbReference>
<dbReference type="InterPro" id="IPR015943">
    <property type="entry name" value="WD40/YVTN_repeat-like_dom_sf"/>
</dbReference>
<feature type="repeat" description="WD" evidence="3">
    <location>
        <begin position="106"/>
        <end position="147"/>
    </location>
</feature>
<protein>
    <submittedName>
        <fullName evidence="4">WD domain-containing protein</fullName>
    </submittedName>
</protein>
<feature type="repeat" description="WD" evidence="3">
    <location>
        <begin position="22"/>
        <end position="63"/>
    </location>
</feature>